<reference evidence="1 2" key="1">
    <citation type="submission" date="2018-01" db="EMBL/GenBank/DDBJ databases">
        <title>Comparative genomics of Mycobacterium mucogenicum and Mycobacterium neoaurum clade members emphasizing tRNA and non-coding RNA.</title>
        <authorList>
            <person name="Behra P.R.K."/>
            <person name="Pettersson B.M.F."/>
            <person name="Das S."/>
            <person name="Dasgupta S."/>
            <person name="Kirsebom L.A."/>
        </authorList>
    </citation>
    <scope>NUCLEOTIDE SEQUENCE [LARGE SCALE GENOMIC DNA]</scope>
    <source>
        <strain evidence="1 2">DSM 45104</strain>
    </source>
</reference>
<accession>A0A7I7ZUE6</accession>
<protein>
    <submittedName>
        <fullName evidence="1">Uncharacterized protein</fullName>
    </submittedName>
</protein>
<evidence type="ECO:0000313" key="1">
    <source>
        <dbReference type="EMBL" id="TLH63812.1"/>
    </source>
</evidence>
<name>A0A7I7ZUE6_9MYCO</name>
<dbReference type="Proteomes" id="UP000309984">
    <property type="component" value="Unassembled WGS sequence"/>
</dbReference>
<dbReference type="AlphaFoldDB" id="A0A7I7ZUE6"/>
<keyword evidence="2" id="KW-1185">Reference proteome</keyword>
<dbReference type="EMBL" id="POTM01000052">
    <property type="protein sequence ID" value="TLH63812.1"/>
    <property type="molecule type" value="Genomic_DNA"/>
</dbReference>
<evidence type="ECO:0000313" key="2">
    <source>
        <dbReference type="Proteomes" id="UP000309984"/>
    </source>
</evidence>
<gene>
    <name evidence="1" type="ORF">C1S79_21950</name>
</gene>
<comment type="caution">
    <text evidence="1">The sequence shown here is derived from an EMBL/GenBank/DDBJ whole genome shotgun (WGS) entry which is preliminary data.</text>
</comment>
<organism evidence="1 2">
    <name type="scientific">Mycolicibacterium phocaicum</name>
    <dbReference type="NCBI Taxonomy" id="319706"/>
    <lineage>
        <taxon>Bacteria</taxon>
        <taxon>Bacillati</taxon>
        <taxon>Actinomycetota</taxon>
        <taxon>Actinomycetes</taxon>
        <taxon>Mycobacteriales</taxon>
        <taxon>Mycobacteriaceae</taxon>
        <taxon>Mycolicibacterium</taxon>
    </lineage>
</organism>
<sequence>MYSGCEDNVYGPSYQNSGRRLDAFRDGEVFNPKTGMNVPLPKPVPPPGTELVSGGCTVGGDENNIKVFYVYSVSTPSSGLTPEHTDTLISSFDPFGSATPTATVTLPPEFNDAIKDILPTPYGFIAGNTKTLHGFDPVTLQPTWSVSGPPNCCDLYSNFDSVAAIDHTFKAAGLANGTNRYVVYSTKDGSQMWDYIGDIDHDEITNHGYVVDDNQRYPRVAQFFDTQTRQLKGPVATGNTTIWQNLRLAWNNGLGQPFIEVWDKDQGELIFKRYDNDVAGLKPENVYLAGRYLYIKNESDSPVIDLTTGQKVSSGWKVRPTEQIDRDWVLVASGDASSDVVECFRERKFICRDDDEASLSLVRAPNGQYSGPWY</sequence>
<proteinExistence type="predicted"/>